<accession>A0AAV1SWC8</accession>
<dbReference type="EMBL" id="CAWUPB010001199">
    <property type="protein sequence ID" value="CAK7357387.1"/>
    <property type="molecule type" value="Genomic_DNA"/>
</dbReference>
<sequence length="127" mass="13978">MINHETVDINADLLDCATSLIQGRTSSKMKADLLKHISKILRSINLADGGGSLVATKEEPIEKSNEDLGFDLFKFCLVKIKPFDCGKKFLMDPSSSLKGYLRQKKQLGSLPAIKSINTAMNSRYSNA</sequence>
<reference evidence="1 2" key="1">
    <citation type="submission" date="2024-01" db="EMBL/GenBank/DDBJ databases">
        <authorList>
            <person name="Waweru B."/>
        </authorList>
    </citation>
    <scope>NUCLEOTIDE SEQUENCE [LARGE SCALE GENOMIC DNA]</scope>
</reference>
<protein>
    <submittedName>
        <fullName evidence="1">Uncharacterized protein</fullName>
    </submittedName>
</protein>
<organism evidence="1 2">
    <name type="scientific">Dovyalis caffra</name>
    <dbReference type="NCBI Taxonomy" id="77055"/>
    <lineage>
        <taxon>Eukaryota</taxon>
        <taxon>Viridiplantae</taxon>
        <taxon>Streptophyta</taxon>
        <taxon>Embryophyta</taxon>
        <taxon>Tracheophyta</taxon>
        <taxon>Spermatophyta</taxon>
        <taxon>Magnoliopsida</taxon>
        <taxon>eudicotyledons</taxon>
        <taxon>Gunneridae</taxon>
        <taxon>Pentapetalae</taxon>
        <taxon>rosids</taxon>
        <taxon>fabids</taxon>
        <taxon>Malpighiales</taxon>
        <taxon>Salicaceae</taxon>
        <taxon>Flacourtieae</taxon>
        <taxon>Dovyalis</taxon>
    </lineage>
</organism>
<dbReference type="Proteomes" id="UP001314170">
    <property type="component" value="Unassembled WGS sequence"/>
</dbReference>
<name>A0AAV1SWC8_9ROSI</name>
<proteinExistence type="predicted"/>
<keyword evidence="2" id="KW-1185">Reference proteome</keyword>
<comment type="caution">
    <text evidence="1">The sequence shown here is derived from an EMBL/GenBank/DDBJ whole genome shotgun (WGS) entry which is preliminary data.</text>
</comment>
<gene>
    <name evidence="1" type="ORF">DCAF_LOCUS27675</name>
</gene>
<evidence type="ECO:0000313" key="2">
    <source>
        <dbReference type="Proteomes" id="UP001314170"/>
    </source>
</evidence>
<dbReference type="AlphaFoldDB" id="A0AAV1SWC8"/>
<evidence type="ECO:0000313" key="1">
    <source>
        <dbReference type="EMBL" id="CAK7357387.1"/>
    </source>
</evidence>